<dbReference type="PANTHER" id="PTHR37828:SF1">
    <property type="entry name" value="YCII-RELATED DOMAIN-CONTAINING PROTEIN"/>
    <property type="match status" value="1"/>
</dbReference>
<dbReference type="InterPro" id="IPR005545">
    <property type="entry name" value="YCII"/>
</dbReference>
<feature type="domain" description="YCII-related" evidence="2">
    <location>
        <begin position="1"/>
        <end position="82"/>
    </location>
</feature>
<dbReference type="RefSeq" id="WP_026736832.1">
    <property type="nucleotide sequence ID" value="NZ_AP019822.1"/>
</dbReference>
<dbReference type="PANTHER" id="PTHR37828">
    <property type="entry name" value="GSR2449 PROTEIN"/>
    <property type="match status" value="1"/>
</dbReference>
<accession>A0A510J7H9</accession>
<sequence length="98" mass="11781">MFIANLKYKKSLEEVNKVLESHLEYLDKYYKKGKFICSGRRFFPEMGGIILFNSDNLEEAKKIMYEDPFYTEEIADYEIIEFEAKIYDEKFSDFLISK</sequence>
<dbReference type="OrthoDB" id="82078at2"/>
<proteinExistence type="inferred from homology"/>
<protein>
    <recommendedName>
        <fullName evidence="2">YCII-related domain-containing protein</fullName>
    </recommendedName>
</protein>
<gene>
    <name evidence="3" type="ORF">JCM16774_0096</name>
</gene>
<dbReference type="Pfam" id="PF03795">
    <property type="entry name" value="YCII"/>
    <property type="match status" value="1"/>
</dbReference>
<organism evidence="3 4">
    <name type="scientific">Pseudoleptotrichia goodfellowii</name>
    <dbReference type="NCBI Taxonomy" id="157692"/>
    <lineage>
        <taxon>Bacteria</taxon>
        <taxon>Fusobacteriati</taxon>
        <taxon>Fusobacteriota</taxon>
        <taxon>Fusobacteriia</taxon>
        <taxon>Fusobacteriales</taxon>
        <taxon>Leptotrichiaceae</taxon>
        <taxon>Pseudoleptotrichia</taxon>
    </lineage>
</organism>
<dbReference type="Proteomes" id="UP000321606">
    <property type="component" value="Chromosome"/>
</dbReference>
<comment type="similarity">
    <text evidence="1">Belongs to the YciI family.</text>
</comment>
<dbReference type="AlphaFoldDB" id="A0A510J7H9"/>
<dbReference type="Gene3D" id="3.30.70.1060">
    <property type="entry name" value="Dimeric alpha+beta barrel"/>
    <property type="match status" value="1"/>
</dbReference>
<dbReference type="STRING" id="714315.GCA_000516535_00103"/>
<dbReference type="SUPFAM" id="SSF54909">
    <property type="entry name" value="Dimeric alpha+beta barrel"/>
    <property type="match status" value="1"/>
</dbReference>
<evidence type="ECO:0000259" key="2">
    <source>
        <dbReference type="Pfam" id="PF03795"/>
    </source>
</evidence>
<name>A0A510J7H9_9FUSO</name>
<dbReference type="KEGG" id="lgo:JCM16774_0096"/>
<evidence type="ECO:0000313" key="4">
    <source>
        <dbReference type="Proteomes" id="UP000321606"/>
    </source>
</evidence>
<reference evidence="3 4" key="1">
    <citation type="submission" date="2019-07" db="EMBL/GenBank/DDBJ databases">
        <title>Complete Genome Sequence of Leptotrichia goodfellowii Strain JCM 16774.</title>
        <authorList>
            <person name="Watanabe S."/>
            <person name="Cui L."/>
        </authorList>
    </citation>
    <scope>NUCLEOTIDE SEQUENCE [LARGE SCALE GENOMIC DNA]</scope>
    <source>
        <strain evidence="3 4">JCM16774</strain>
    </source>
</reference>
<evidence type="ECO:0000256" key="1">
    <source>
        <dbReference type="ARBA" id="ARBA00007689"/>
    </source>
</evidence>
<evidence type="ECO:0000313" key="3">
    <source>
        <dbReference type="EMBL" id="BBM35189.1"/>
    </source>
</evidence>
<dbReference type="EMBL" id="AP019822">
    <property type="protein sequence ID" value="BBM35189.1"/>
    <property type="molecule type" value="Genomic_DNA"/>
</dbReference>
<dbReference type="InterPro" id="IPR011008">
    <property type="entry name" value="Dimeric_a/b-barrel"/>
</dbReference>